<dbReference type="Proteomes" id="UP001162164">
    <property type="component" value="Unassembled WGS sequence"/>
</dbReference>
<dbReference type="PROSITE" id="PS50879">
    <property type="entry name" value="RNASE_H_1"/>
    <property type="match status" value="1"/>
</dbReference>
<organism evidence="2 3">
    <name type="scientific">Molorchus minor</name>
    <dbReference type="NCBI Taxonomy" id="1323400"/>
    <lineage>
        <taxon>Eukaryota</taxon>
        <taxon>Metazoa</taxon>
        <taxon>Ecdysozoa</taxon>
        <taxon>Arthropoda</taxon>
        <taxon>Hexapoda</taxon>
        <taxon>Insecta</taxon>
        <taxon>Pterygota</taxon>
        <taxon>Neoptera</taxon>
        <taxon>Endopterygota</taxon>
        <taxon>Coleoptera</taxon>
        <taxon>Polyphaga</taxon>
        <taxon>Cucujiformia</taxon>
        <taxon>Chrysomeloidea</taxon>
        <taxon>Cerambycidae</taxon>
        <taxon>Lamiinae</taxon>
        <taxon>Monochamini</taxon>
        <taxon>Molorchus</taxon>
    </lineage>
</organism>
<protein>
    <recommendedName>
        <fullName evidence="1">RNase H type-1 domain-containing protein</fullName>
    </recommendedName>
</protein>
<dbReference type="InterPro" id="IPR012337">
    <property type="entry name" value="RNaseH-like_sf"/>
</dbReference>
<evidence type="ECO:0000259" key="1">
    <source>
        <dbReference type="PROSITE" id="PS50879"/>
    </source>
</evidence>
<dbReference type="CDD" id="cd09276">
    <property type="entry name" value="Rnase_HI_RT_non_LTR"/>
    <property type="match status" value="1"/>
</dbReference>
<gene>
    <name evidence="2" type="ORF">NQ317_015703</name>
</gene>
<dbReference type="InterPro" id="IPR036397">
    <property type="entry name" value="RNaseH_sf"/>
</dbReference>
<feature type="domain" description="RNase H type-1" evidence="1">
    <location>
        <begin position="1"/>
        <end position="113"/>
    </location>
</feature>
<dbReference type="EMBL" id="JAPWTJ010004921">
    <property type="protein sequence ID" value="KAJ8941127.1"/>
    <property type="molecule type" value="Genomic_DNA"/>
</dbReference>
<reference evidence="2" key="1">
    <citation type="journal article" date="2023" name="Insect Mol. Biol.">
        <title>Genome sequencing provides insights into the evolution of gene families encoding plant cell wall-degrading enzymes in longhorned beetles.</title>
        <authorList>
            <person name="Shin N.R."/>
            <person name="Okamura Y."/>
            <person name="Kirsch R."/>
            <person name="Pauchet Y."/>
        </authorList>
    </citation>
    <scope>NUCLEOTIDE SEQUENCE</scope>
    <source>
        <strain evidence="2">MMC_N1</strain>
    </source>
</reference>
<dbReference type="Pfam" id="PF00075">
    <property type="entry name" value="RNase_H"/>
    <property type="match status" value="1"/>
</dbReference>
<dbReference type="Gene3D" id="3.30.420.10">
    <property type="entry name" value="Ribonuclease H-like superfamily/Ribonuclease H"/>
    <property type="match status" value="1"/>
</dbReference>
<dbReference type="InterPro" id="IPR002156">
    <property type="entry name" value="RNaseH_domain"/>
</dbReference>
<keyword evidence="3" id="KW-1185">Reference proteome</keyword>
<name>A0ABQ9IPY8_9CUCU</name>
<comment type="caution">
    <text evidence="2">The sequence shown here is derived from an EMBL/GenBank/DDBJ whole genome shotgun (WGS) entry which is preliminary data.</text>
</comment>
<evidence type="ECO:0000313" key="3">
    <source>
        <dbReference type="Proteomes" id="UP001162164"/>
    </source>
</evidence>
<accession>A0ABQ9IPY8</accession>
<evidence type="ECO:0000313" key="2">
    <source>
        <dbReference type="EMBL" id="KAJ8941127.1"/>
    </source>
</evidence>
<dbReference type="SUPFAM" id="SSF53098">
    <property type="entry name" value="Ribonuclease H-like"/>
    <property type="match status" value="1"/>
</dbReference>
<sequence>MDLKQIYGTGAGIYGERPRYRKHVSREYAPVFQAEVHAIERCLRENIERGYKGKTILIYSDSQAALQAFGILNCLETLQALGNQNKVTLKWVPRHKGIEGNKEADTLARKGSDTALIGPEPMCGISKSSVEMTPLNFIYSGQFALSMFIRLLVYYWYANEIMTELCQHFIIFSSNLIPIYRVRERFRVAQLFSSYATDPVAFRIE</sequence>
<proteinExistence type="predicted"/>